<dbReference type="AlphaFoldDB" id="A0A380QAB0"/>
<dbReference type="Proteomes" id="UP000255087">
    <property type="component" value="Unassembled WGS sequence"/>
</dbReference>
<protein>
    <submittedName>
        <fullName evidence="1">Uncharacterized protein</fullName>
    </submittedName>
</protein>
<reference evidence="1 2" key="1">
    <citation type="submission" date="2018-06" db="EMBL/GenBank/DDBJ databases">
        <authorList>
            <consortium name="Pathogen Informatics"/>
            <person name="Doyle S."/>
        </authorList>
    </citation>
    <scope>NUCLEOTIDE SEQUENCE [LARGE SCALE GENOMIC DNA]</scope>
    <source>
        <strain evidence="1 2">NCTC8580</strain>
    </source>
</reference>
<organism evidence="1 2">
    <name type="scientific">Yersinia pseudotuberculosis</name>
    <dbReference type="NCBI Taxonomy" id="633"/>
    <lineage>
        <taxon>Bacteria</taxon>
        <taxon>Pseudomonadati</taxon>
        <taxon>Pseudomonadota</taxon>
        <taxon>Gammaproteobacteria</taxon>
        <taxon>Enterobacterales</taxon>
        <taxon>Yersiniaceae</taxon>
        <taxon>Yersinia</taxon>
    </lineage>
</organism>
<evidence type="ECO:0000313" key="2">
    <source>
        <dbReference type="Proteomes" id="UP000255087"/>
    </source>
</evidence>
<dbReference type="RefSeq" id="WP_115115463.1">
    <property type="nucleotide sequence ID" value="NZ_UHJC01000001.1"/>
</dbReference>
<name>A0A380QAB0_YERPU</name>
<dbReference type="EMBL" id="UHJC01000001">
    <property type="protein sequence ID" value="SUP83756.1"/>
    <property type="molecule type" value="Genomic_DNA"/>
</dbReference>
<proteinExistence type="predicted"/>
<accession>A0A380QAB0</accession>
<evidence type="ECO:0000313" key="1">
    <source>
        <dbReference type="EMBL" id="SUP83756.1"/>
    </source>
</evidence>
<gene>
    <name evidence="1" type="ORF">NCTC8580_02704</name>
</gene>
<sequence>MKTIEIKVNVDTAPIDSLIARLERAVELQKQLTPAPLPAVLAVDKGQTYSLRTGIHIDSFILDGAVPASKIEASLNSIKQLEAGVAAIIANAINIQHQLERIERHCEKDFTVLSKALRSAEKNISLLNNRDSFIR</sequence>